<reference evidence="4" key="1">
    <citation type="submission" date="2021-01" db="EMBL/GenBank/DDBJ databases">
        <authorList>
            <person name="Corre E."/>
            <person name="Pelletier E."/>
            <person name="Niang G."/>
            <person name="Scheremetjew M."/>
            <person name="Finn R."/>
            <person name="Kale V."/>
            <person name="Holt S."/>
            <person name="Cochrane G."/>
            <person name="Meng A."/>
            <person name="Brown T."/>
            <person name="Cohen L."/>
        </authorList>
    </citation>
    <scope>NUCLEOTIDE SEQUENCE</scope>
    <source>
        <strain evidence="4">B596</strain>
    </source>
</reference>
<dbReference type="Pfam" id="PF07714">
    <property type="entry name" value="PK_Tyr_Ser-Thr"/>
    <property type="match status" value="1"/>
</dbReference>
<dbReference type="AlphaFoldDB" id="A0A7S0TAD5"/>
<dbReference type="EMBL" id="HBFG01001641">
    <property type="protein sequence ID" value="CAD8729743.1"/>
    <property type="molecule type" value="Transcribed_RNA"/>
</dbReference>
<gene>
    <name evidence="4" type="ORF">PDEL0327_LOCUS1236</name>
</gene>
<dbReference type="PANTHER" id="PTHR44329:SF214">
    <property type="entry name" value="PROTEIN KINASE DOMAIN-CONTAINING PROTEIN"/>
    <property type="match status" value="1"/>
</dbReference>
<dbReference type="Gene3D" id="1.10.510.10">
    <property type="entry name" value="Transferase(Phosphotransferase) domain 1"/>
    <property type="match status" value="1"/>
</dbReference>
<dbReference type="PANTHER" id="PTHR44329">
    <property type="entry name" value="SERINE/THREONINE-PROTEIN KINASE TNNI3K-RELATED"/>
    <property type="match status" value="1"/>
</dbReference>
<evidence type="ECO:0000256" key="2">
    <source>
        <dbReference type="SAM" id="Phobius"/>
    </source>
</evidence>
<protein>
    <recommendedName>
        <fullName evidence="3">Protein kinase domain-containing protein</fullName>
    </recommendedName>
</protein>
<organism evidence="4">
    <name type="scientific">Pseudo-nitzschia delicatissima</name>
    <dbReference type="NCBI Taxonomy" id="44447"/>
    <lineage>
        <taxon>Eukaryota</taxon>
        <taxon>Sar</taxon>
        <taxon>Stramenopiles</taxon>
        <taxon>Ochrophyta</taxon>
        <taxon>Bacillariophyta</taxon>
        <taxon>Bacillariophyceae</taxon>
        <taxon>Bacillariophycidae</taxon>
        <taxon>Bacillariales</taxon>
        <taxon>Bacillariaceae</taxon>
        <taxon>Pseudo-nitzschia</taxon>
    </lineage>
</organism>
<dbReference type="InterPro" id="IPR051681">
    <property type="entry name" value="Ser/Thr_Kinases-Pseudokinases"/>
</dbReference>
<name>A0A7S0TAD5_9STRA</name>
<feature type="domain" description="Protein kinase" evidence="3">
    <location>
        <begin position="250"/>
        <end position="541"/>
    </location>
</feature>
<sequence>MPRDERLKKRTSSVPHTKKKDTQDPENGFNRSGGHQIGAHYIPGSASRTRRRYKGSKSRSWIFIRRLKRFARDYSSQKGSRRRGVVSSTSKTAAFLLCLVVTFFMIIKNGGNKSSTATLRNRIKKRQSEFKISFSNLNLANFSQPFFQIDPIEIRSKENHDYGGLKLGDKIGNKRQISDLDVLSVTAFRPPEWNRDDDGNDAYVAFDDDFLRGTEGTMNQNPTGKVCHRTSNHRVSYQNCNSIYELELLNNNVKYLNAGSYRQVFSLQHSFVQENELIAVKDMFPNKHSDAGAYEFVRMDAMVAERLTSSPRIYDIYGFCGLSVLSEYFPHGDIEDVAVAYGTGYLLTEDEQDEYLDDLEGYNDLSDEEKLVMSLQMAESIADLHGHETGVIVHQDIQLGQFLYNSDKSVVKLNDFNRAEFMLFDKKGKDYCKYGEGTGHGNWRSPEEYFDYDLDEQVDVFSFGNNMYSVLTGLWPFYDAESEKVAINRVKKGVKPYIDPGYKHKSIAAAKLAEIIEQCYAFKPEDRPSIFEIVAFLRDALREVREHGESEQAKN</sequence>
<dbReference type="GO" id="GO:0004674">
    <property type="term" value="F:protein serine/threonine kinase activity"/>
    <property type="evidence" value="ECO:0007669"/>
    <property type="project" value="TreeGrafter"/>
</dbReference>
<dbReference type="InterPro" id="IPR001245">
    <property type="entry name" value="Ser-Thr/Tyr_kinase_cat_dom"/>
</dbReference>
<proteinExistence type="predicted"/>
<keyword evidence="2" id="KW-1133">Transmembrane helix</keyword>
<feature type="region of interest" description="Disordered" evidence="1">
    <location>
        <begin position="1"/>
        <end position="53"/>
    </location>
</feature>
<dbReference type="PROSITE" id="PS50011">
    <property type="entry name" value="PROTEIN_KINASE_DOM"/>
    <property type="match status" value="1"/>
</dbReference>
<dbReference type="SUPFAM" id="SSF56112">
    <property type="entry name" value="Protein kinase-like (PK-like)"/>
    <property type="match status" value="1"/>
</dbReference>
<keyword evidence="2" id="KW-0472">Membrane</keyword>
<keyword evidence="2" id="KW-0812">Transmembrane</keyword>
<dbReference type="InterPro" id="IPR011009">
    <property type="entry name" value="Kinase-like_dom_sf"/>
</dbReference>
<evidence type="ECO:0000256" key="1">
    <source>
        <dbReference type="SAM" id="MobiDB-lite"/>
    </source>
</evidence>
<feature type="compositionally biased region" description="Basic residues" evidence="1">
    <location>
        <begin position="8"/>
        <end position="19"/>
    </location>
</feature>
<accession>A0A7S0TAD5</accession>
<feature type="transmembrane region" description="Helical" evidence="2">
    <location>
        <begin position="85"/>
        <end position="107"/>
    </location>
</feature>
<dbReference type="GO" id="GO:0005524">
    <property type="term" value="F:ATP binding"/>
    <property type="evidence" value="ECO:0007669"/>
    <property type="project" value="InterPro"/>
</dbReference>
<dbReference type="InterPro" id="IPR000719">
    <property type="entry name" value="Prot_kinase_dom"/>
</dbReference>
<evidence type="ECO:0000313" key="4">
    <source>
        <dbReference type="EMBL" id="CAD8729743.1"/>
    </source>
</evidence>
<evidence type="ECO:0000259" key="3">
    <source>
        <dbReference type="PROSITE" id="PS50011"/>
    </source>
</evidence>